<dbReference type="EMBL" id="CAJNRD030001118">
    <property type="protein sequence ID" value="CAG5085178.1"/>
    <property type="molecule type" value="Genomic_DNA"/>
</dbReference>
<name>A0A8J2MI46_COTCN</name>
<dbReference type="AlphaFoldDB" id="A0A8J2MI46"/>
<feature type="signal peptide" evidence="1">
    <location>
        <begin position="1"/>
        <end position="20"/>
    </location>
</feature>
<gene>
    <name evidence="2" type="ORF">HICCMSTLAB_LOCUS4296</name>
</gene>
<comment type="caution">
    <text evidence="2">The sequence shown here is derived from an EMBL/GenBank/DDBJ whole genome shotgun (WGS) entry which is preliminary data.</text>
</comment>
<reference evidence="2" key="1">
    <citation type="submission" date="2021-04" db="EMBL/GenBank/DDBJ databases">
        <authorList>
            <person name="Chebbi M.A.C M."/>
        </authorList>
    </citation>
    <scope>NUCLEOTIDE SEQUENCE</scope>
</reference>
<accession>A0A8J2MI46</accession>
<feature type="chain" id="PRO_5035327356" evidence="1">
    <location>
        <begin position="21"/>
        <end position="426"/>
    </location>
</feature>
<evidence type="ECO:0000256" key="1">
    <source>
        <dbReference type="SAM" id="SignalP"/>
    </source>
</evidence>
<protein>
    <submittedName>
        <fullName evidence="2">Uncharacterized protein</fullName>
    </submittedName>
</protein>
<dbReference type="PANTHER" id="PTHR20898:SF1">
    <property type="entry name" value="MD-2-RELATED LIPID-RECOGNITION DOMAIN-CONTAINING PROTEIN"/>
    <property type="match status" value="1"/>
</dbReference>
<keyword evidence="1" id="KW-0732">Signal</keyword>
<dbReference type="Proteomes" id="UP000786811">
    <property type="component" value="Unassembled WGS sequence"/>
</dbReference>
<evidence type="ECO:0000313" key="3">
    <source>
        <dbReference type="Proteomes" id="UP000786811"/>
    </source>
</evidence>
<dbReference type="OrthoDB" id="7656507at2759"/>
<proteinExistence type="predicted"/>
<dbReference type="PANTHER" id="PTHR20898">
    <property type="entry name" value="DAEDALUS ON 3-RELATED-RELATED"/>
    <property type="match status" value="1"/>
</dbReference>
<organism evidence="2 3">
    <name type="scientific">Cotesia congregata</name>
    <name type="common">Parasitoid wasp</name>
    <name type="synonym">Apanteles congregatus</name>
    <dbReference type="NCBI Taxonomy" id="51543"/>
    <lineage>
        <taxon>Eukaryota</taxon>
        <taxon>Metazoa</taxon>
        <taxon>Ecdysozoa</taxon>
        <taxon>Arthropoda</taxon>
        <taxon>Hexapoda</taxon>
        <taxon>Insecta</taxon>
        <taxon>Pterygota</taxon>
        <taxon>Neoptera</taxon>
        <taxon>Endopterygota</taxon>
        <taxon>Hymenoptera</taxon>
        <taxon>Apocrita</taxon>
        <taxon>Ichneumonoidea</taxon>
        <taxon>Braconidae</taxon>
        <taxon>Microgastrinae</taxon>
        <taxon>Cotesia</taxon>
    </lineage>
</organism>
<keyword evidence="3" id="KW-1185">Reference proteome</keyword>
<sequence>MNSIIFGLLVAILSVNSAFSQGVKLKLLNLKMDVPSSPYFENWSGEIVNDNTLSLKTPVKKDLPEDMRLSAIIEFDGNVVGDTDMTVCEAFDDETIGKDLLAKGIPDGKFPKNCPVKAGNDLEISKYVIEKEKVPDSAPDGPFKVDVTIYMPDQDPIVKIHVDGEISHDLQDKLENKYINSREASVNIIISLRVKKMKLQSILVLSAILSTNLVLGNDPMAKIKVDKIIVNSLPNPYYDKWTAEFYSPGDIISAKLPLKKDLPETIMPTAQFKFNVITVKTVAGNPYFDEMTAKIDSPDTVSFKTPVKKDLPDNIMLTAVAQFAGAPLGDFEVSLCEAFENDPHGKEFSSHGLPKGVFPELCPVKAGSDYELSKIKVENDQIPPGFPDGDVVLDITLFEPGNDPYVTVHIEGALSHSVPGVPGIGR</sequence>
<evidence type="ECO:0000313" key="2">
    <source>
        <dbReference type="EMBL" id="CAG5085178.1"/>
    </source>
</evidence>